<reference evidence="1" key="1">
    <citation type="submission" date="2020-07" db="EMBL/GenBank/DDBJ databases">
        <title>Huge and variable diversity of episymbiotic CPR bacteria and DPANN archaea in groundwater ecosystems.</title>
        <authorList>
            <person name="He C.Y."/>
            <person name="Keren R."/>
            <person name="Whittaker M."/>
            <person name="Farag I.F."/>
            <person name="Doudna J."/>
            <person name="Cate J.H.D."/>
            <person name="Banfield J.F."/>
        </authorList>
    </citation>
    <scope>NUCLEOTIDE SEQUENCE</scope>
    <source>
        <strain evidence="1">NC_groundwater_763_Ag_S-0.2um_68_21</strain>
    </source>
</reference>
<sequence>MARVADRFRFKLDEEWHEAPGGVATYGELEGWVAARLREAGRVLLGALHGEAGVTRDEAERWQVRPLDEFGTLEFLSAEPRALARRTCADMMDFLDRLAARGEEAARAAEAGERGKVLEGIRDCAEGWSFALQSLRDMLRFAGADPSAVEMEGRPLAAVARDLSAIIQRMRDEIGRGELAGLKDILLHDLGYYIGPMREGFEHIRERID</sequence>
<dbReference type="EMBL" id="JACPUR010000033">
    <property type="protein sequence ID" value="MBI3128603.1"/>
    <property type="molecule type" value="Genomic_DNA"/>
</dbReference>
<organism evidence="1 2">
    <name type="scientific">Tectimicrobiota bacterium</name>
    <dbReference type="NCBI Taxonomy" id="2528274"/>
    <lineage>
        <taxon>Bacteria</taxon>
        <taxon>Pseudomonadati</taxon>
        <taxon>Nitrospinota/Tectimicrobiota group</taxon>
        <taxon>Candidatus Tectimicrobiota</taxon>
    </lineage>
</organism>
<evidence type="ECO:0000313" key="1">
    <source>
        <dbReference type="EMBL" id="MBI3128603.1"/>
    </source>
</evidence>
<evidence type="ECO:0000313" key="2">
    <source>
        <dbReference type="Proteomes" id="UP000782312"/>
    </source>
</evidence>
<accession>A0A932I0T5</accession>
<name>A0A932I0T5_UNCTE</name>
<dbReference type="AlphaFoldDB" id="A0A932I0T5"/>
<comment type="caution">
    <text evidence="1">The sequence shown here is derived from an EMBL/GenBank/DDBJ whole genome shotgun (WGS) entry which is preliminary data.</text>
</comment>
<gene>
    <name evidence="1" type="ORF">HYZ11_13445</name>
</gene>
<dbReference type="Proteomes" id="UP000782312">
    <property type="component" value="Unassembled WGS sequence"/>
</dbReference>
<proteinExistence type="predicted"/>
<protein>
    <submittedName>
        <fullName evidence="1">Uncharacterized protein</fullName>
    </submittedName>
</protein>